<protein>
    <submittedName>
        <fullName evidence="1">Transcription repressor like</fullName>
    </submittedName>
</protein>
<name>A0ACC1YNF7_MELAZ</name>
<comment type="caution">
    <text evidence="1">The sequence shown here is derived from an EMBL/GenBank/DDBJ whole genome shotgun (WGS) entry which is preliminary data.</text>
</comment>
<keyword evidence="2" id="KW-1185">Reference proteome</keyword>
<evidence type="ECO:0000313" key="2">
    <source>
        <dbReference type="Proteomes" id="UP001164539"/>
    </source>
</evidence>
<dbReference type="Proteomes" id="UP001164539">
    <property type="component" value="Chromosome 2"/>
</dbReference>
<gene>
    <name evidence="1" type="ORF">OWV82_003848</name>
</gene>
<accession>A0ACC1YNF7</accession>
<proteinExistence type="predicted"/>
<evidence type="ECO:0000313" key="1">
    <source>
        <dbReference type="EMBL" id="KAJ4724914.1"/>
    </source>
</evidence>
<organism evidence="1 2">
    <name type="scientific">Melia azedarach</name>
    <name type="common">Chinaberry tree</name>
    <dbReference type="NCBI Taxonomy" id="155640"/>
    <lineage>
        <taxon>Eukaryota</taxon>
        <taxon>Viridiplantae</taxon>
        <taxon>Streptophyta</taxon>
        <taxon>Embryophyta</taxon>
        <taxon>Tracheophyta</taxon>
        <taxon>Spermatophyta</taxon>
        <taxon>Magnoliopsida</taxon>
        <taxon>eudicotyledons</taxon>
        <taxon>Gunneridae</taxon>
        <taxon>Pentapetalae</taxon>
        <taxon>rosids</taxon>
        <taxon>malvids</taxon>
        <taxon>Sapindales</taxon>
        <taxon>Meliaceae</taxon>
        <taxon>Melia</taxon>
    </lineage>
</organism>
<sequence>MSTKNSKNLLKTICKPHVGCGCGKPELSDVYEPTPKPKKATISSGHSPCSKTCNRSTSCSSSAAERNVGSSSNEDYNCTSTTTLSFKVNDSSESETDPKISKVLSPCPKIVDSIAVVKDSNDPYQDFRHSMLQMIMEKEIYSKDDLKELLNCFLQLNSPCHHDIIVQAFTEIWNDDQKAKLCVRHDDDQGGDDQPHESTV</sequence>
<dbReference type="EMBL" id="CM051395">
    <property type="protein sequence ID" value="KAJ4724914.1"/>
    <property type="molecule type" value="Genomic_DNA"/>
</dbReference>
<reference evidence="1 2" key="1">
    <citation type="journal article" date="2023" name="Science">
        <title>Complex scaffold remodeling in plant triterpene biosynthesis.</title>
        <authorList>
            <person name="De La Pena R."/>
            <person name="Hodgson H."/>
            <person name="Liu J.C."/>
            <person name="Stephenson M.J."/>
            <person name="Martin A.C."/>
            <person name="Owen C."/>
            <person name="Harkess A."/>
            <person name="Leebens-Mack J."/>
            <person name="Jimenez L.E."/>
            <person name="Osbourn A."/>
            <person name="Sattely E.S."/>
        </authorList>
    </citation>
    <scope>NUCLEOTIDE SEQUENCE [LARGE SCALE GENOMIC DNA]</scope>
    <source>
        <strain evidence="2">cv. JPN11</strain>
        <tissue evidence="1">Leaf</tissue>
    </source>
</reference>